<evidence type="ECO:0000256" key="3">
    <source>
        <dbReference type="ARBA" id="ARBA00022729"/>
    </source>
</evidence>
<evidence type="ECO:0000313" key="9">
    <source>
        <dbReference type="EMBL" id="RAJ15123.1"/>
    </source>
</evidence>
<comment type="similarity">
    <text evidence="1">Belongs to the peptidase C40 family.</text>
</comment>
<evidence type="ECO:0000313" key="10">
    <source>
        <dbReference type="Proteomes" id="UP000248703"/>
    </source>
</evidence>
<sequence length="175" mass="19450">MKKIALFLLLIIVFSCGASKSKRVVTTKKTKTTKVSTKPNTSTSTTSNSTTDNVVKNALAYEGVKYKYGGTTSKGMDCSGLIHTAFIQENIKMPRTTSALSKHGDWVDLKEVQKGDLLFFATRKNSRSVNHVGLVTSVRPERIEFVHASTSKGVMTSLLSERYWYFAFVQARRVL</sequence>
<evidence type="ECO:0000256" key="4">
    <source>
        <dbReference type="ARBA" id="ARBA00022801"/>
    </source>
</evidence>
<keyword evidence="3 7" id="KW-0732">Signal</keyword>
<evidence type="ECO:0000256" key="6">
    <source>
        <dbReference type="SAM" id="MobiDB-lite"/>
    </source>
</evidence>
<keyword evidence="4" id="KW-0378">Hydrolase</keyword>
<gene>
    <name evidence="9" type="ORF">LY08_01474</name>
</gene>
<feature type="region of interest" description="Disordered" evidence="6">
    <location>
        <begin position="29"/>
        <end position="49"/>
    </location>
</feature>
<dbReference type="OrthoDB" id="9807055at2"/>
<keyword evidence="5" id="KW-0788">Thiol protease</keyword>
<dbReference type="RefSeq" id="WP_111659790.1">
    <property type="nucleotide sequence ID" value="NZ_QLLO01000004.1"/>
</dbReference>
<dbReference type="GO" id="GO:0008234">
    <property type="term" value="F:cysteine-type peptidase activity"/>
    <property type="evidence" value="ECO:0007669"/>
    <property type="project" value="UniProtKB-KW"/>
</dbReference>
<keyword evidence="10" id="KW-1185">Reference proteome</keyword>
<evidence type="ECO:0000259" key="8">
    <source>
        <dbReference type="PROSITE" id="PS51935"/>
    </source>
</evidence>
<dbReference type="Gene3D" id="3.90.1720.10">
    <property type="entry name" value="endopeptidase domain like (from Nostoc punctiforme)"/>
    <property type="match status" value="1"/>
</dbReference>
<comment type="caution">
    <text evidence="9">The sequence shown here is derived from an EMBL/GenBank/DDBJ whole genome shotgun (WGS) entry which is preliminary data.</text>
</comment>
<organism evidence="9 10">
    <name type="scientific">Olleya aquimaris</name>
    <dbReference type="NCBI Taxonomy" id="639310"/>
    <lineage>
        <taxon>Bacteria</taxon>
        <taxon>Pseudomonadati</taxon>
        <taxon>Bacteroidota</taxon>
        <taxon>Flavobacteriia</taxon>
        <taxon>Flavobacteriales</taxon>
        <taxon>Flavobacteriaceae</taxon>
    </lineage>
</organism>
<dbReference type="PROSITE" id="PS51935">
    <property type="entry name" value="NLPC_P60"/>
    <property type="match status" value="1"/>
</dbReference>
<feature type="compositionally biased region" description="Low complexity" evidence="6">
    <location>
        <begin position="33"/>
        <end position="49"/>
    </location>
</feature>
<keyword evidence="2" id="KW-0645">Protease</keyword>
<dbReference type="InterPro" id="IPR000064">
    <property type="entry name" value="NLP_P60_dom"/>
</dbReference>
<dbReference type="Proteomes" id="UP000248703">
    <property type="component" value="Unassembled WGS sequence"/>
</dbReference>
<dbReference type="Pfam" id="PF00877">
    <property type="entry name" value="NLPC_P60"/>
    <property type="match status" value="1"/>
</dbReference>
<feature type="domain" description="NlpC/P60" evidence="8">
    <location>
        <begin position="48"/>
        <end position="175"/>
    </location>
</feature>
<evidence type="ECO:0000256" key="7">
    <source>
        <dbReference type="SAM" id="SignalP"/>
    </source>
</evidence>
<accession>A0A327RI17</accession>
<proteinExistence type="inferred from homology"/>
<dbReference type="SUPFAM" id="SSF54001">
    <property type="entry name" value="Cysteine proteinases"/>
    <property type="match status" value="1"/>
</dbReference>
<feature type="chain" id="PRO_5016438951" evidence="7">
    <location>
        <begin position="19"/>
        <end position="175"/>
    </location>
</feature>
<evidence type="ECO:0000256" key="2">
    <source>
        <dbReference type="ARBA" id="ARBA00022670"/>
    </source>
</evidence>
<dbReference type="EMBL" id="QLLO01000004">
    <property type="protein sequence ID" value="RAJ15123.1"/>
    <property type="molecule type" value="Genomic_DNA"/>
</dbReference>
<dbReference type="PANTHER" id="PTHR47360:SF1">
    <property type="entry name" value="ENDOPEPTIDASE NLPC-RELATED"/>
    <property type="match status" value="1"/>
</dbReference>
<evidence type="ECO:0000256" key="5">
    <source>
        <dbReference type="ARBA" id="ARBA00022807"/>
    </source>
</evidence>
<dbReference type="PANTHER" id="PTHR47360">
    <property type="entry name" value="MUREIN DD-ENDOPEPTIDASE MEPS/MUREIN LD-CARBOXYPEPTIDASE"/>
    <property type="match status" value="1"/>
</dbReference>
<protein>
    <submittedName>
        <fullName evidence="9">NlpC/P60 family protein</fullName>
    </submittedName>
</protein>
<dbReference type="GO" id="GO:0006508">
    <property type="term" value="P:proteolysis"/>
    <property type="evidence" value="ECO:0007669"/>
    <property type="project" value="UniProtKB-KW"/>
</dbReference>
<dbReference type="PROSITE" id="PS51257">
    <property type="entry name" value="PROKAR_LIPOPROTEIN"/>
    <property type="match status" value="1"/>
</dbReference>
<dbReference type="AlphaFoldDB" id="A0A327RI17"/>
<dbReference type="InterPro" id="IPR038765">
    <property type="entry name" value="Papain-like_cys_pep_sf"/>
</dbReference>
<feature type="signal peptide" evidence="7">
    <location>
        <begin position="1"/>
        <end position="18"/>
    </location>
</feature>
<dbReference type="InterPro" id="IPR052062">
    <property type="entry name" value="Murein_DD/LD_carboxypeptidase"/>
</dbReference>
<reference evidence="9 10" key="1">
    <citation type="submission" date="2018-06" db="EMBL/GenBank/DDBJ databases">
        <title>Genomic Encyclopedia of Archaeal and Bacterial Type Strains, Phase II (KMG-II): from individual species to whole genera.</title>
        <authorList>
            <person name="Goeker M."/>
        </authorList>
    </citation>
    <scope>NUCLEOTIDE SEQUENCE [LARGE SCALE GENOMIC DNA]</scope>
    <source>
        <strain evidence="9 10">DSM 24464</strain>
    </source>
</reference>
<name>A0A327RI17_9FLAO</name>
<evidence type="ECO:0000256" key="1">
    <source>
        <dbReference type="ARBA" id="ARBA00007074"/>
    </source>
</evidence>